<accession>A0A2G9YK43</accession>
<protein>
    <submittedName>
        <fullName evidence="1">Uncharacterized protein</fullName>
    </submittedName>
</protein>
<dbReference type="EMBL" id="PCRK01000037">
    <property type="protein sequence ID" value="PIP19605.1"/>
    <property type="molecule type" value="Genomic_DNA"/>
</dbReference>
<evidence type="ECO:0000313" key="2">
    <source>
        <dbReference type="Proteomes" id="UP000231292"/>
    </source>
</evidence>
<sequence length="85" mass="9541">MYYYYADIALIIDTRPYLTCTTPYWNGGYAVYCGDRPVTQKADTHSPIQLGEVCALSGQYLALKDGPSMHLLCKEVRDDSVAKIK</sequence>
<reference evidence="1 2" key="1">
    <citation type="submission" date="2017-09" db="EMBL/GenBank/DDBJ databases">
        <title>Depth-based differentiation of microbial function through sediment-hosted aquifers and enrichment of novel symbionts in the deep terrestrial subsurface.</title>
        <authorList>
            <person name="Probst A.J."/>
            <person name="Ladd B."/>
            <person name="Jarett J.K."/>
            <person name="Geller-Mcgrath D.E."/>
            <person name="Sieber C.M."/>
            <person name="Emerson J.B."/>
            <person name="Anantharaman K."/>
            <person name="Thomas B.C."/>
            <person name="Malmstrom R."/>
            <person name="Stieglmeier M."/>
            <person name="Klingl A."/>
            <person name="Woyke T."/>
            <person name="Ryan C.M."/>
            <person name="Banfield J.F."/>
        </authorList>
    </citation>
    <scope>NUCLEOTIDE SEQUENCE [LARGE SCALE GENOMIC DNA]</scope>
    <source>
        <strain evidence="1">CG23_combo_of_CG06-09_8_20_14_all_41_10</strain>
    </source>
</reference>
<evidence type="ECO:0000313" key="1">
    <source>
        <dbReference type="EMBL" id="PIP19605.1"/>
    </source>
</evidence>
<gene>
    <name evidence="1" type="ORF">COX41_01895</name>
</gene>
<dbReference type="Proteomes" id="UP000231292">
    <property type="component" value="Unassembled WGS sequence"/>
</dbReference>
<organism evidence="1 2">
    <name type="scientific">Candidatus Sherwoodlollariibacterium unditelluris</name>
    <dbReference type="NCBI Taxonomy" id="1974757"/>
    <lineage>
        <taxon>Bacteria</taxon>
        <taxon>Pseudomonadati</taxon>
        <taxon>Candidatus Omnitrophota</taxon>
        <taxon>Candidatus Sherwoodlollariibacterium</taxon>
    </lineage>
</organism>
<name>A0A2G9YK43_9BACT</name>
<proteinExistence type="predicted"/>
<dbReference type="AlphaFoldDB" id="A0A2G9YK43"/>
<comment type="caution">
    <text evidence="1">The sequence shown here is derived from an EMBL/GenBank/DDBJ whole genome shotgun (WGS) entry which is preliminary data.</text>
</comment>